<name>A0A3G5A2R4_9VIRU</name>
<gene>
    <name evidence="1" type="ORF">Harvfovirus6_44</name>
</gene>
<protein>
    <submittedName>
        <fullName evidence="1">Uncharacterized protein</fullName>
    </submittedName>
</protein>
<reference evidence="1" key="1">
    <citation type="submission" date="2018-10" db="EMBL/GenBank/DDBJ databases">
        <title>Hidden diversity of soil giant viruses.</title>
        <authorList>
            <person name="Schulz F."/>
            <person name="Alteio L."/>
            <person name="Goudeau D."/>
            <person name="Ryan E.M."/>
            <person name="Malmstrom R.R."/>
            <person name="Blanchard J."/>
            <person name="Woyke T."/>
        </authorList>
    </citation>
    <scope>NUCLEOTIDE SEQUENCE</scope>
    <source>
        <strain evidence="1">HAV1</strain>
    </source>
</reference>
<organism evidence="1">
    <name type="scientific">Harvfovirus sp</name>
    <dbReference type="NCBI Taxonomy" id="2487768"/>
    <lineage>
        <taxon>Viruses</taxon>
        <taxon>Varidnaviria</taxon>
        <taxon>Bamfordvirae</taxon>
        <taxon>Nucleocytoviricota</taxon>
        <taxon>Megaviricetes</taxon>
        <taxon>Imitervirales</taxon>
        <taxon>Mimiviridae</taxon>
        <taxon>Klosneuvirinae</taxon>
    </lineage>
</organism>
<evidence type="ECO:0000313" key="1">
    <source>
        <dbReference type="EMBL" id="AYV80794.1"/>
    </source>
</evidence>
<sequence>MLRRLGCVKGSFVFIPGCKGVAIGRRIHHRAATVRQVKKQMEPVNKFIRSLESIKHIVKQPGKKVPDRYDHYDSFDGETRLQINKKNQKELLQISKKINELIEQVHQAIVTLSKILQFLRLLSLFTAGMIQLTHQALVVLGKLFVILHRLSIATTKKLERFRR</sequence>
<proteinExistence type="predicted"/>
<accession>A0A3G5A2R4</accession>
<dbReference type="EMBL" id="MK072248">
    <property type="protein sequence ID" value="AYV80794.1"/>
    <property type="molecule type" value="Genomic_DNA"/>
</dbReference>